<evidence type="ECO:0000256" key="5">
    <source>
        <dbReference type="PIRSR" id="PIRSR001093-1"/>
    </source>
</evidence>
<dbReference type="Proteomes" id="UP001642409">
    <property type="component" value="Unassembled WGS sequence"/>
</dbReference>
<dbReference type="PIRSF" id="PIRSF001093">
    <property type="entry name" value="B-hxosamndse_ab_euk"/>
    <property type="match status" value="1"/>
</dbReference>
<dbReference type="PRINTS" id="PR00738">
    <property type="entry name" value="GLHYDRLASE20"/>
</dbReference>
<dbReference type="Gene3D" id="3.20.20.80">
    <property type="entry name" value="Glycosidases"/>
    <property type="match status" value="1"/>
</dbReference>
<dbReference type="PANTHER" id="PTHR22600">
    <property type="entry name" value="BETA-HEXOSAMINIDASE"/>
    <property type="match status" value="1"/>
</dbReference>
<evidence type="ECO:0000256" key="2">
    <source>
        <dbReference type="ARBA" id="ARBA00006285"/>
    </source>
</evidence>
<dbReference type="InterPro" id="IPR029018">
    <property type="entry name" value="Hex-like_dom2"/>
</dbReference>
<evidence type="ECO:0000259" key="7">
    <source>
        <dbReference type="Pfam" id="PF00728"/>
    </source>
</evidence>
<accession>A0AA86QZV3</accession>
<reference evidence="9 10" key="2">
    <citation type="submission" date="2024-07" db="EMBL/GenBank/DDBJ databases">
        <authorList>
            <person name="Akdeniz Z."/>
        </authorList>
    </citation>
    <scope>NUCLEOTIDE SEQUENCE [LARGE SCALE GENOMIC DNA]</scope>
</reference>
<feature type="compositionally biased region" description="Basic and acidic residues" evidence="6">
    <location>
        <begin position="532"/>
        <end position="541"/>
    </location>
</feature>
<dbReference type="SUPFAM" id="SSF55545">
    <property type="entry name" value="beta-N-acetylhexosaminidase-like domain"/>
    <property type="match status" value="1"/>
</dbReference>
<dbReference type="EC" id="3.2.1.52" evidence="4"/>
<dbReference type="Gene3D" id="3.30.379.10">
    <property type="entry name" value="Chitobiase/beta-hexosaminidase domain 2-like"/>
    <property type="match status" value="1"/>
</dbReference>
<reference evidence="8" key="1">
    <citation type="submission" date="2023-06" db="EMBL/GenBank/DDBJ databases">
        <authorList>
            <person name="Kurt Z."/>
        </authorList>
    </citation>
    <scope>NUCLEOTIDE SEQUENCE</scope>
</reference>
<dbReference type="InterPro" id="IPR015883">
    <property type="entry name" value="Glyco_hydro_20_cat"/>
</dbReference>
<dbReference type="GO" id="GO:0016020">
    <property type="term" value="C:membrane"/>
    <property type="evidence" value="ECO:0007669"/>
    <property type="project" value="TreeGrafter"/>
</dbReference>
<dbReference type="GO" id="GO:0005975">
    <property type="term" value="P:carbohydrate metabolic process"/>
    <property type="evidence" value="ECO:0007669"/>
    <property type="project" value="InterPro"/>
</dbReference>
<evidence type="ECO:0000256" key="4">
    <source>
        <dbReference type="PIRNR" id="PIRNR001093"/>
    </source>
</evidence>
<keyword evidence="10" id="KW-1185">Reference proteome</keyword>
<comment type="caution">
    <text evidence="8">The sequence shown here is derived from an EMBL/GenBank/DDBJ whole genome shotgun (WGS) entry which is preliminary data.</text>
</comment>
<comment type="catalytic activity">
    <reaction evidence="1 4">
        <text>Hydrolysis of terminal non-reducing N-acetyl-D-hexosamine residues in N-acetyl-beta-D-hexosaminides.</text>
        <dbReference type="EC" id="3.2.1.52"/>
    </reaction>
</comment>
<proteinExistence type="inferred from homology"/>
<keyword evidence="3 4" id="KW-0378">Hydrolase</keyword>
<evidence type="ECO:0000313" key="10">
    <source>
        <dbReference type="Proteomes" id="UP001642409"/>
    </source>
</evidence>
<dbReference type="GO" id="GO:0030203">
    <property type="term" value="P:glycosaminoglycan metabolic process"/>
    <property type="evidence" value="ECO:0007669"/>
    <property type="project" value="TreeGrafter"/>
</dbReference>
<dbReference type="Pfam" id="PF00728">
    <property type="entry name" value="Glyco_hydro_20"/>
    <property type="match status" value="1"/>
</dbReference>
<evidence type="ECO:0000313" key="9">
    <source>
        <dbReference type="EMBL" id="CAL6050524.1"/>
    </source>
</evidence>
<dbReference type="InterPro" id="IPR025705">
    <property type="entry name" value="Beta_hexosaminidase_sua/sub"/>
</dbReference>
<dbReference type="SUPFAM" id="SSF51445">
    <property type="entry name" value="(Trans)glycosidases"/>
    <property type="match status" value="1"/>
</dbReference>
<comment type="similarity">
    <text evidence="2 4">Belongs to the glycosyl hydrolase 20 family.</text>
</comment>
<protein>
    <recommendedName>
        <fullName evidence="4">Beta-hexosaminidase</fullName>
        <ecNumber evidence="4">3.2.1.52</ecNumber>
    </recommendedName>
</protein>
<dbReference type="EMBL" id="CAXDID020000185">
    <property type="protein sequence ID" value="CAL6050524.1"/>
    <property type="molecule type" value="Genomic_DNA"/>
</dbReference>
<feature type="domain" description="Glycoside hydrolase family 20 catalytic" evidence="7">
    <location>
        <begin position="144"/>
        <end position="471"/>
    </location>
</feature>
<dbReference type="EMBL" id="CATOUU010001054">
    <property type="protein sequence ID" value="CAI9969104.1"/>
    <property type="molecule type" value="Genomic_DNA"/>
</dbReference>
<evidence type="ECO:0000256" key="1">
    <source>
        <dbReference type="ARBA" id="ARBA00001231"/>
    </source>
</evidence>
<keyword evidence="4" id="KW-0326">Glycosidase</keyword>
<organism evidence="8">
    <name type="scientific">Hexamita inflata</name>
    <dbReference type="NCBI Taxonomy" id="28002"/>
    <lineage>
        <taxon>Eukaryota</taxon>
        <taxon>Metamonada</taxon>
        <taxon>Diplomonadida</taxon>
        <taxon>Hexamitidae</taxon>
        <taxon>Hexamitinae</taxon>
        <taxon>Hexamita</taxon>
    </lineage>
</organism>
<gene>
    <name evidence="9" type="ORF">HINF_LOCUS43927</name>
    <name evidence="8" type="ORF">HINF_LOCUS56749</name>
</gene>
<dbReference type="GO" id="GO:0004563">
    <property type="term" value="F:beta-N-acetylhexosaminidase activity"/>
    <property type="evidence" value="ECO:0007669"/>
    <property type="project" value="UniProtKB-EC"/>
</dbReference>
<feature type="region of interest" description="Disordered" evidence="6">
    <location>
        <begin position="504"/>
        <end position="541"/>
    </location>
</feature>
<dbReference type="InterPro" id="IPR017853">
    <property type="entry name" value="GH"/>
</dbReference>
<sequence>MIVISVFATIAPIPVNYTSTESRFRVGDLNFTCILPNGSSCLETIAETIKFYKPLIYPAGAPIEEKKALTQFKLYLTTTNLPIDFRQMNETYSITVNNSVIAAEAHDPFGAARVFATLCQMVEPDFQAGIYFIQESKVWDKPAFPYRAVQVDSSRHFLPISTLKRQVAALSIAKMSVLHLHESDSQSFPMKTDTAPGSNFYKGSWKTGGELYYHTLKDMKELATYAKNLGVYLMLEFDMPGHADSWRRSGDNINCACGDVINPTLELTYDYIKSYMQDIFNTIYKPFGFTPLIHLGGDEVNHWCFKDDPKVKGYMEQNNLDERGIQQMLHNRVIKIIDNLTNEMYPERNNTQFRFYWQEAFSNGNNMENGGVVHSWMHSYVIKEAANKNYFSIRSQGWYLDVNQPGGNQEIFVDSWKDFYKVNPAEGLDEKQRLLCLGGGGCQWGEKVHDGNIDEQIWPRSLAISEVLWSNPKDTTITQKLKVRLNNLTCKLRSAGTSSGALIPSAPCPGVDSIPNKKRLDNWRQQDTFEQSDEKEGWGNR</sequence>
<dbReference type="PANTHER" id="PTHR22600:SF21">
    <property type="entry name" value="BETA-HEXOSAMINIDASE A"/>
    <property type="match status" value="1"/>
</dbReference>
<feature type="active site" description="Proton donor" evidence="5">
    <location>
        <position position="299"/>
    </location>
</feature>
<dbReference type="AlphaFoldDB" id="A0AA86QZV3"/>
<evidence type="ECO:0000313" key="8">
    <source>
        <dbReference type="EMBL" id="CAI9969104.1"/>
    </source>
</evidence>
<evidence type="ECO:0000256" key="6">
    <source>
        <dbReference type="SAM" id="MobiDB-lite"/>
    </source>
</evidence>
<evidence type="ECO:0000256" key="3">
    <source>
        <dbReference type="ARBA" id="ARBA00022801"/>
    </source>
</evidence>
<name>A0AA86QZV3_9EUKA</name>